<dbReference type="EMBL" id="LR593887">
    <property type="protein sequence ID" value="VTS06919.1"/>
    <property type="molecule type" value="Genomic_DNA"/>
</dbReference>
<dbReference type="GO" id="GO:0005509">
    <property type="term" value="F:calcium ion binding"/>
    <property type="evidence" value="ECO:0007669"/>
    <property type="project" value="InterPro"/>
</dbReference>
<organism evidence="3">
    <name type="scientific">Tuwongella immobilis</name>
    <dbReference type="NCBI Taxonomy" id="692036"/>
    <lineage>
        <taxon>Bacteria</taxon>
        <taxon>Pseudomonadati</taxon>
        <taxon>Planctomycetota</taxon>
        <taxon>Planctomycetia</taxon>
        <taxon>Gemmatales</taxon>
        <taxon>Gemmataceae</taxon>
        <taxon>Tuwongella</taxon>
    </lineage>
</organism>
<name>A0A6C2YST9_9BACT</name>
<evidence type="ECO:0000256" key="1">
    <source>
        <dbReference type="SAM" id="SignalP"/>
    </source>
</evidence>
<dbReference type="EMBL" id="LR586016">
    <property type="protein sequence ID" value="VIP04780.1"/>
    <property type="molecule type" value="Genomic_DNA"/>
</dbReference>
<dbReference type="SMART" id="SM00054">
    <property type="entry name" value="EFh"/>
    <property type="match status" value="5"/>
</dbReference>
<feature type="domain" description="EF-hand" evidence="2">
    <location>
        <begin position="123"/>
        <end position="149"/>
    </location>
</feature>
<reference evidence="3" key="1">
    <citation type="submission" date="2019-04" db="EMBL/GenBank/DDBJ databases">
        <authorList>
            <consortium name="Science for Life Laboratories"/>
        </authorList>
    </citation>
    <scope>NUCLEOTIDE SEQUENCE</scope>
    <source>
        <strain evidence="3">MBLW1</strain>
    </source>
</reference>
<protein>
    <recommendedName>
        <fullName evidence="2">EF-hand domain-containing protein</fullName>
    </recommendedName>
</protein>
<keyword evidence="1" id="KW-0732">Signal</keyword>
<feature type="signal peptide" evidence="1">
    <location>
        <begin position="1"/>
        <end position="24"/>
    </location>
</feature>
<dbReference type="AlphaFoldDB" id="A0A6C2YST9"/>
<evidence type="ECO:0000313" key="4">
    <source>
        <dbReference type="Proteomes" id="UP000464378"/>
    </source>
</evidence>
<evidence type="ECO:0000313" key="3">
    <source>
        <dbReference type="EMBL" id="VIP04780.1"/>
    </source>
</evidence>
<gene>
    <name evidence="3" type="ORF">GMBLW1_44130</name>
</gene>
<dbReference type="RefSeq" id="WP_162659813.1">
    <property type="nucleotide sequence ID" value="NZ_LR593887.1"/>
</dbReference>
<dbReference type="PANTHER" id="PTHR10827">
    <property type="entry name" value="RETICULOCALBIN"/>
    <property type="match status" value="1"/>
</dbReference>
<dbReference type="InterPro" id="IPR011992">
    <property type="entry name" value="EF-hand-dom_pair"/>
</dbReference>
<dbReference type="InterPro" id="IPR018247">
    <property type="entry name" value="EF_Hand_1_Ca_BS"/>
</dbReference>
<dbReference type="InterPro" id="IPR002048">
    <property type="entry name" value="EF_hand_dom"/>
</dbReference>
<feature type="chain" id="PRO_5036172857" description="EF-hand domain-containing protein" evidence="1">
    <location>
        <begin position="25"/>
        <end position="529"/>
    </location>
</feature>
<dbReference type="PROSITE" id="PS00018">
    <property type="entry name" value="EF_HAND_1"/>
    <property type="match status" value="6"/>
</dbReference>
<dbReference type="PROSITE" id="PS50222">
    <property type="entry name" value="EF_HAND_2"/>
    <property type="match status" value="2"/>
</dbReference>
<evidence type="ECO:0000259" key="2">
    <source>
        <dbReference type="PROSITE" id="PS50222"/>
    </source>
</evidence>
<dbReference type="PANTHER" id="PTHR10827:SF85">
    <property type="entry name" value="CALCIUM-BINDING PROTEIN"/>
    <property type="match status" value="1"/>
</dbReference>
<dbReference type="Proteomes" id="UP000464378">
    <property type="component" value="Chromosome"/>
</dbReference>
<sequence length="529" mass="58007">MIRPHRLLAGAVLGGLAAWTVSHAAPPQSAPAESAPVADAAGPLELLLDPAGSPTRLELTVRLDGKPVRAVWDGLLARYFSELDRNGDGQLDAPEAARIPTPFALRQILWGQFTPFAASPPPIESLDRDKNQRIDLAEFRQFYRESGLGDVVIGVGKPPFTAELTQSLIRNLDRNGDGIVQATELDLAHELVAKLDRNEDELVGPGELVDHAAYPGAQGALLLLPPRAEEPVVPLLQQLPLIRLPVERANRQWIDTVAARRESQASESSQTSDWQQLREKRPLARWEVNFPRFDGTKSAPAMPMNQLSVRSGPLWVTIRAESGKLAAQTDALIARYRTLFQELDLDNNGSLNDQELSVPKAALVQPLLDQVDRNQNRLLDRAELDHWLALQRELSTGGVLLTLLDYGNGLFELLDANRDGSLSHRELREARTRVRDAGALVDGKLDAARLPHHLRGTLSQGHPESPLESAPAVGPTWFRAMDRNRDGEVSRREFTGPRSAFDRLDANRDGVIVLMEAEAPAAAKSPSAP</sequence>
<dbReference type="InParanoid" id="A0A6C2YST9"/>
<dbReference type="SUPFAM" id="SSF47473">
    <property type="entry name" value="EF-hand"/>
    <property type="match status" value="2"/>
</dbReference>
<dbReference type="Pfam" id="PF13202">
    <property type="entry name" value="EF-hand_5"/>
    <property type="match status" value="4"/>
</dbReference>
<feature type="domain" description="EF-hand" evidence="2">
    <location>
        <begin position="71"/>
        <end position="106"/>
    </location>
</feature>
<dbReference type="Pfam" id="PF13833">
    <property type="entry name" value="EF-hand_8"/>
    <property type="match status" value="1"/>
</dbReference>
<accession>A0A6C2YST9</accession>
<dbReference type="Gene3D" id="1.10.238.10">
    <property type="entry name" value="EF-hand"/>
    <property type="match status" value="3"/>
</dbReference>
<proteinExistence type="predicted"/>
<keyword evidence="4" id="KW-1185">Reference proteome</keyword>
<dbReference type="KEGG" id="tim:GMBLW1_44130"/>